<dbReference type="Proteomes" id="UP000887159">
    <property type="component" value="Unassembled WGS sequence"/>
</dbReference>
<reference evidence="1" key="1">
    <citation type="submission" date="2020-08" db="EMBL/GenBank/DDBJ databases">
        <title>Multicomponent nature underlies the extraordinary mechanical properties of spider dragline silk.</title>
        <authorList>
            <person name="Kono N."/>
            <person name="Nakamura H."/>
            <person name="Mori M."/>
            <person name="Yoshida Y."/>
            <person name="Ohtoshi R."/>
            <person name="Malay A.D."/>
            <person name="Moran D.A.P."/>
            <person name="Tomita M."/>
            <person name="Numata K."/>
            <person name="Arakawa K."/>
        </authorList>
    </citation>
    <scope>NUCLEOTIDE SEQUENCE</scope>
</reference>
<accession>A0A8X6VZP4</accession>
<evidence type="ECO:0000313" key="2">
    <source>
        <dbReference type="Proteomes" id="UP000887159"/>
    </source>
</evidence>
<name>A0A8X6VZP4_TRICX</name>
<dbReference type="AlphaFoldDB" id="A0A8X6VZP4"/>
<dbReference type="EMBL" id="BMAU01021371">
    <property type="protein sequence ID" value="GFY25362.1"/>
    <property type="molecule type" value="Genomic_DNA"/>
</dbReference>
<organism evidence="1 2">
    <name type="scientific">Trichonephila clavipes</name>
    <name type="common">Golden silk orbweaver</name>
    <name type="synonym">Nephila clavipes</name>
    <dbReference type="NCBI Taxonomy" id="2585209"/>
    <lineage>
        <taxon>Eukaryota</taxon>
        <taxon>Metazoa</taxon>
        <taxon>Ecdysozoa</taxon>
        <taxon>Arthropoda</taxon>
        <taxon>Chelicerata</taxon>
        <taxon>Arachnida</taxon>
        <taxon>Araneae</taxon>
        <taxon>Araneomorphae</taxon>
        <taxon>Entelegynae</taxon>
        <taxon>Araneoidea</taxon>
        <taxon>Nephilidae</taxon>
        <taxon>Trichonephila</taxon>
    </lineage>
</organism>
<gene>
    <name evidence="1" type="ORF">TNCV_2484821</name>
</gene>
<evidence type="ECO:0000313" key="1">
    <source>
        <dbReference type="EMBL" id="GFY25362.1"/>
    </source>
</evidence>
<protein>
    <submittedName>
        <fullName evidence="1">Uncharacterized protein</fullName>
    </submittedName>
</protein>
<keyword evidence="2" id="KW-1185">Reference proteome</keyword>
<sequence length="90" mass="10526">MGNWQWNGHVTPVAKITDSWPVCHKLELGLLKRSMHVKYVEAQTSSRWYYRSWERGEAQLKGQSWSHTRNRNYFGRVKDSTSGATENLPC</sequence>
<comment type="caution">
    <text evidence="1">The sequence shown here is derived from an EMBL/GenBank/DDBJ whole genome shotgun (WGS) entry which is preliminary data.</text>
</comment>
<proteinExistence type="predicted"/>